<dbReference type="InParanoid" id="H3C5G1"/>
<keyword evidence="9" id="KW-1185">Reference proteome</keyword>
<comment type="cofactor">
    <cofactor evidence="1">
        <name>FAD</name>
        <dbReference type="ChEBI" id="CHEBI:57692"/>
    </cofactor>
</comment>
<accession>H3C5G1</accession>
<dbReference type="OMA" id="CLMKELG"/>
<organism evidence="8 9">
    <name type="scientific">Tetraodon nigroviridis</name>
    <name type="common">Spotted green pufferfish</name>
    <name type="synonym">Chelonodon nigroviridis</name>
    <dbReference type="NCBI Taxonomy" id="99883"/>
    <lineage>
        <taxon>Eukaryota</taxon>
        <taxon>Metazoa</taxon>
        <taxon>Chordata</taxon>
        <taxon>Craniata</taxon>
        <taxon>Vertebrata</taxon>
        <taxon>Euteleostomi</taxon>
        <taxon>Actinopterygii</taxon>
        <taxon>Neopterygii</taxon>
        <taxon>Teleostei</taxon>
        <taxon>Neoteleostei</taxon>
        <taxon>Acanthomorphata</taxon>
        <taxon>Eupercaria</taxon>
        <taxon>Tetraodontiformes</taxon>
        <taxon>Tetradontoidea</taxon>
        <taxon>Tetraodontidae</taxon>
        <taxon>Tetraodon</taxon>
    </lineage>
</organism>
<reference evidence="8" key="2">
    <citation type="submission" date="2025-08" db="UniProtKB">
        <authorList>
            <consortium name="Ensembl"/>
        </authorList>
    </citation>
    <scope>IDENTIFICATION</scope>
</reference>
<reference evidence="9" key="1">
    <citation type="journal article" date="2004" name="Nature">
        <title>Genome duplication in the teleost fish Tetraodon nigroviridis reveals the early vertebrate proto-karyotype.</title>
        <authorList>
            <person name="Jaillon O."/>
            <person name="Aury J.-M."/>
            <person name="Brunet F."/>
            <person name="Petit J.-L."/>
            <person name="Stange-Thomann N."/>
            <person name="Mauceli E."/>
            <person name="Bouneau L."/>
            <person name="Fischer C."/>
            <person name="Ozouf-Costaz C."/>
            <person name="Bernot A."/>
            <person name="Nicaud S."/>
            <person name="Jaffe D."/>
            <person name="Fisher S."/>
            <person name="Lutfalla G."/>
            <person name="Dossat C."/>
            <person name="Segurens B."/>
            <person name="Dasilva C."/>
            <person name="Salanoubat M."/>
            <person name="Levy M."/>
            <person name="Boudet N."/>
            <person name="Castellano S."/>
            <person name="Anthouard V."/>
            <person name="Jubin C."/>
            <person name="Castelli V."/>
            <person name="Katinka M."/>
            <person name="Vacherie B."/>
            <person name="Biemont C."/>
            <person name="Skalli Z."/>
            <person name="Cattolico L."/>
            <person name="Poulain J."/>
            <person name="De Berardinis V."/>
            <person name="Cruaud C."/>
            <person name="Duprat S."/>
            <person name="Brottier P."/>
            <person name="Coutanceau J.-P."/>
            <person name="Gouzy J."/>
            <person name="Parra G."/>
            <person name="Lardier G."/>
            <person name="Chapple C."/>
            <person name="McKernan K.J."/>
            <person name="McEwan P."/>
            <person name="Bosak S."/>
            <person name="Kellis M."/>
            <person name="Volff J.-N."/>
            <person name="Guigo R."/>
            <person name="Zody M.C."/>
            <person name="Mesirov J."/>
            <person name="Lindblad-Toh K."/>
            <person name="Birren B."/>
            <person name="Nusbaum C."/>
            <person name="Kahn D."/>
            <person name="Robinson-Rechavi M."/>
            <person name="Laudet V."/>
            <person name="Schachter V."/>
            <person name="Quetier F."/>
            <person name="Saurin W."/>
            <person name="Scarpelli C."/>
            <person name="Wincker P."/>
            <person name="Lander E.S."/>
            <person name="Weissenbach J."/>
            <person name="Roest Crollius H."/>
        </authorList>
    </citation>
    <scope>NUCLEOTIDE SEQUENCE [LARGE SCALE GENOMIC DNA]</scope>
</reference>
<dbReference type="AlphaFoldDB" id="H3C5G1"/>
<name>H3C5G1_TETNG</name>
<evidence type="ECO:0000259" key="7">
    <source>
        <dbReference type="Pfam" id="PF02913"/>
    </source>
</evidence>
<dbReference type="Proteomes" id="UP000007303">
    <property type="component" value="Unassembled WGS sequence"/>
</dbReference>
<reference evidence="8" key="3">
    <citation type="submission" date="2025-09" db="UniProtKB">
        <authorList>
            <consortium name="Ensembl"/>
        </authorList>
    </citation>
    <scope>IDENTIFICATION</scope>
</reference>
<comment type="similarity">
    <text evidence="2">Belongs to the FAD-binding oxidoreductase/transferase type 4 family.</text>
</comment>
<dbReference type="GO" id="GO:0008720">
    <property type="term" value="F:D-lactate dehydrogenase (NAD+) activity"/>
    <property type="evidence" value="ECO:0007669"/>
    <property type="project" value="TreeGrafter"/>
</dbReference>
<protein>
    <recommendedName>
        <fullName evidence="6">D-lactate dehydrogenase (cytochrome)</fullName>
        <ecNumber evidence="6">1.1.2.4</ecNumber>
    </recommendedName>
</protein>
<evidence type="ECO:0000256" key="6">
    <source>
        <dbReference type="ARBA" id="ARBA00038897"/>
    </source>
</evidence>
<dbReference type="Gene3D" id="1.10.45.10">
    <property type="entry name" value="Vanillyl-alcohol Oxidase, Chain A, domain 4"/>
    <property type="match status" value="1"/>
</dbReference>
<dbReference type="HOGENOM" id="CLU_129570_2_0_1"/>
<evidence type="ECO:0000256" key="4">
    <source>
        <dbReference type="ARBA" id="ARBA00022827"/>
    </source>
</evidence>
<evidence type="ECO:0000256" key="2">
    <source>
        <dbReference type="ARBA" id="ARBA00008000"/>
    </source>
</evidence>
<keyword evidence="3" id="KW-0285">Flavoprotein</keyword>
<dbReference type="GO" id="GO:0050660">
    <property type="term" value="F:flavin adenine dinucleotide binding"/>
    <property type="evidence" value="ECO:0007669"/>
    <property type="project" value="InterPro"/>
</dbReference>
<keyword evidence="5" id="KW-0560">Oxidoreductase</keyword>
<evidence type="ECO:0000256" key="5">
    <source>
        <dbReference type="ARBA" id="ARBA00023002"/>
    </source>
</evidence>
<proteinExistence type="inferred from homology"/>
<evidence type="ECO:0000313" key="8">
    <source>
        <dbReference type="Ensembl" id="ENSTNIP00000003480.1"/>
    </source>
</evidence>
<dbReference type="GeneTree" id="ENSGT00940000158705"/>
<dbReference type="Ensembl" id="ENSTNIT00000004146.1">
    <property type="protein sequence ID" value="ENSTNIP00000003480.1"/>
    <property type="gene ID" value="ENSTNIG00000001267.1"/>
</dbReference>
<dbReference type="GO" id="GO:0004458">
    <property type="term" value="F:D-lactate dehydrogenase (cytochrome) activity"/>
    <property type="evidence" value="ECO:0007669"/>
    <property type="project" value="UniProtKB-EC"/>
</dbReference>
<dbReference type="EC" id="1.1.2.4" evidence="6"/>
<evidence type="ECO:0000256" key="3">
    <source>
        <dbReference type="ARBA" id="ARBA00022630"/>
    </source>
</evidence>
<evidence type="ECO:0000313" key="9">
    <source>
        <dbReference type="Proteomes" id="UP000007303"/>
    </source>
</evidence>
<dbReference type="STRING" id="99883.ENSTNIP00000003480"/>
<dbReference type="GO" id="GO:0005739">
    <property type="term" value="C:mitochondrion"/>
    <property type="evidence" value="ECO:0007669"/>
    <property type="project" value="TreeGrafter"/>
</dbReference>
<evidence type="ECO:0000256" key="1">
    <source>
        <dbReference type="ARBA" id="ARBA00001974"/>
    </source>
</evidence>
<dbReference type="FunFam" id="1.10.45.10:FF:000001">
    <property type="entry name" value="D-lactate dehydrogenase mitochondrial"/>
    <property type="match status" value="1"/>
</dbReference>
<dbReference type="SUPFAM" id="SSF55103">
    <property type="entry name" value="FAD-linked oxidases, C-terminal domain"/>
    <property type="match status" value="1"/>
</dbReference>
<dbReference type="FunFam" id="3.30.70.2740:FF:000001">
    <property type="entry name" value="D-lactate dehydrogenase mitochondrial"/>
    <property type="match status" value="1"/>
</dbReference>
<dbReference type="InterPro" id="IPR004113">
    <property type="entry name" value="FAD-bd_oxidored_4_C"/>
</dbReference>
<dbReference type="Pfam" id="PF02913">
    <property type="entry name" value="FAD-oxidase_C"/>
    <property type="match status" value="1"/>
</dbReference>
<keyword evidence="4" id="KW-0274">FAD</keyword>
<dbReference type="Gene3D" id="3.30.70.2740">
    <property type="match status" value="1"/>
</dbReference>
<dbReference type="PANTHER" id="PTHR11748:SF111">
    <property type="entry name" value="D-LACTATE DEHYDROGENASE, MITOCHONDRIAL-RELATED"/>
    <property type="match status" value="1"/>
</dbReference>
<dbReference type="PANTHER" id="PTHR11748">
    <property type="entry name" value="D-LACTATE DEHYDROGENASE"/>
    <property type="match status" value="1"/>
</dbReference>
<dbReference type="InterPro" id="IPR016164">
    <property type="entry name" value="FAD-linked_Oxase-like_C"/>
</dbReference>
<feature type="domain" description="FAD-binding oxidoreductase/transferase type 4 C-terminal" evidence="7">
    <location>
        <begin position="8"/>
        <end position="129"/>
    </location>
</feature>
<dbReference type="GO" id="GO:1903457">
    <property type="term" value="P:lactate catabolic process"/>
    <property type="evidence" value="ECO:0007669"/>
    <property type="project" value="TreeGrafter"/>
</dbReference>
<dbReference type="InterPro" id="IPR016171">
    <property type="entry name" value="Vanillyl_alc_oxidase_C-sub2"/>
</dbReference>
<sequence length="135" mass="14963">MMTRNIIIAYATDVCVPLSRLPQIIVETKQDLIENRVTGPIAGHVGDGNFHCLIVLDPSDPEEVQRVHLFTERLARRALTMAGTCTGEHGVGLGKRALLCEEVGHTTMQVMYSLKQMLDPKNLMNPGKILQSREV</sequence>